<dbReference type="AlphaFoldDB" id="A0AAD8P7I3"/>
<organism evidence="4 5">
    <name type="scientific">Tagetes erecta</name>
    <name type="common">African marigold</name>
    <dbReference type="NCBI Taxonomy" id="13708"/>
    <lineage>
        <taxon>Eukaryota</taxon>
        <taxon>Viridiplantae</taxon>
        <taxon>Streptophyta</taxon>
        <taxon>Embryophyta</taxon>
        <taxon>Tracheophyta</taxon>
        <taxon>Spermatophyta</taxon>
        <taxon>Magnoliopsida</taxon>
        <taxon>eudicotyledons</taxon>
        <taxon>Gunneridae</taxon>
        <taxon>Pentapetalae</taxon>
        <taxon>asterids</taxon>
        <taxon>campanulids</taxon>
        <taxon>Asterales</taxon>
        <taxon>Asteraceae</taxon>
        <taxon>Asteroideae</taxon>
        <taxon>Heliantheae alliance</taxon>
        <taxon>Tageteae</taxon>
        <taxon>Tagetes</taxon>
    </lineage>
</organism>
<protein>
    <recommendedName>
        <fullName evidence="3">FAF domain-containing protein</fullName>
    </recommendedName>
</protein>
<accession>A0AAD8P7I3</accession>
<dbReference type="InterPro" id="IPR046431">
    <property type="entry name" value="FAF_dom"/>
</dbReference>
<proteinExistence type="inferred from homology"/>
<keyword evidence="5" id="KW-1185">Reference proteome</keyword>
<dbReference type="InterPro" id="IPR021410">
    <property type="entry name" value="FAF"/>
</dbReference>
<dbReference type="PANTHER" id="PTHR33155">
    <property type="entry name" value="FANTASTIC FOUR-LIKE PROTEIN (DUF3049)"/>
    <property type="match status" value="1"/>
</dbReference>
<evidence type="ECO:0000313" key="5">
    <source>
        <dbReference type="Proteomes" id="UP001229421"/>
    </source>
</evidence>
<name>A0AAD8P7I3_TARER</name>
<gene>
    <name evidence="4" type="ORF">QVD17_07675</name>
</gene>
<evidence type="ECO:0000313" key="4">
    <source>
        <dbReference type="EMBL" id="KAK1441630.1"/>
    </source>
</evidence>
<comment type="caution">
    <text evidence="4">The sequence shown here is derived from an EMBL/GenBank/DDBJ whole genome shotgun (WGS) entry which is preliminary data.</text>
</comment>
<dbReference type="EMBL" id="JAUHHV010000001">
    <property type="protein sequence ID" value="KAK1441630.1"/>
    <property type="molecule type" value="Genomic_DNA"/>
</dbReference>
<dbReference type="PANTHER" id="PTHR33155:SF75">
    <property type="entry name" value="OS02G0750800 PROTEIN"/>
    <property type="match status" value="1"/>
</dbReference>
<comment type="similarity">
    <text evidence="1">Belongs to the fantastic four family.</text>
</comment>
<feature type="region of interest" description="Disordered" evidence="2">
    <location>
        <begin position="1"/>
        <end position="34"/>
    </location>
</feature>
<dbReference type="Pfam" id="PF11250">
    <property type="entry name" value="FAF"/>
    <property type="match status" value="1"/>
</dbReference>
<evidence type="ECO:0000259" key="3">
    <source>
        <dbReference type="Pfam" id="PF11250"/>
    </source>
</evidence>
<feature type="domain" description="FAF" evidence="3">
    <location>
        <begin position="49"/>
        <end position="99"/>
    </location>
</feature>
<evidence type="ECO:0000256" key="1">
    <source>
        <dbReference type="ARBA" id="ARBA00008690"/>
    </source>
</evidence>
<evidence type="ECO:0000256" key="2">
    <source>
        <dbReference type="SAM" id="MobiDB-lite"/>
    </source>
</evidence>
<feature type="compositionally biased region" description="Acidic residues" evidence="2">
    <location>
        <begin position="1"/>
        <end position="11"/>
    </location>
</feature>
<sequence>MESCFDLESDSYPESAPRKPPPESLINKKRTSSSSSSILSMSSMYVKPLPPSLPMIQASTVLKRYYTNDGRLIIAQEKLQTPKYHFTAHRSNGRLVLRLIDDSCNTTTTDNNKTSDGDDHGFGYNDDDVKVAATGPCLFVDQQNQLNIVPFRYSKLY</sequence>
<reference evidence="4" key="1">
    <citation type="journal article" date="2023" name="bioRxiv">
        <title>Improved chromosome-level genome assembly for marigold (Tagetes erecta).</title>
        <authorList>
            <person name="Jiang F."/>
            <person name="Yuan L."/>
            <person name="Wang S."/>
            <person name="Wang H."/>
            <person name="Xu D."/>
            <person name="Wang A."/>
            <person name="Fan W."/>
        </authorList>
    </citation>
    <scope>NUCLEOTIDE SEQUENCE</scope>
    <source>
        <strain evidence="4">WSJ</strain>
        <tissue evidence="4">Leaf</tissue>
    </source>
</reference>
<dbReference type="Proteomes" id="UP001229421">
    <property type="component" value="Unassembled WGS sequence"/>
</dbReference>